<dbReference type="PROSITE" id="PS50104">
    <property type="entry name" value="TIR"/>
    <property type="match status" value="1"/>
</dbReference>
<dbReference type="AlphaFoldDB" id="A0A2G3PNG7"/>
<dbReference type="Gene3D" id="3.40.50.10140">
    <property type="entry name" value="Toll/interleukin-1 receptor homology (TIR) domain"/>
    <property type="match status" value="1"/>
</dbReference>
<evidence type="ECO:0000256" key="1">
    <source>
        <dbReference type="SAM" id="MobiDB-lite"/>
    </source>
</evidence>
<feature type="region of interest" description="Disordered" evidence="1">
    <location>
        <begin position="25"/>
        <end position="70"/>
    </location>
</feature>
<dbReference type="InterPro" id="IPR000157">
    <property type="entry name" value="TIR_dom"/>
</dbReference>
<evidence type="ECO:0000259" key="2">
    <source>
        <dbReference type="PROSITE" id="PS50104"/>
    </source>
</evidence>
<reference evidence="3 4" key="1">
    <citation type="submission" date="2017-10" db="EMBL/GenBank/DDBJ databases">
        <title>The draft genome sequence of Williamsia sp. BULT 1.1 isolated from the semi-arid grassland soils from South Africa.</title>
        <authorList>
            <person name="Kabwe M.H."/>
            <person name="Govender N."/>
            <person name="Mutseka Lunga P."/>
            <person name="Vikram S."/>
            <person name="Makhalanyane T.P."/>
        </authorList>
    </citation>
    <scope>NUCLEOTIDE SEQUENCE [LARGE SCALE GENOMIC DNA]</scope>
    <source>
        <strain evidence="3 4">BULT 1.1</strain>
    </source>
</reference>
<protein>
    <recommendedName>
        <fullName evidence="2">TIR domain-containing protein</fullName>
    </recommendedName>
</protein>
<name>A0A2G3PNG7_WILMA</name>
<evidence type="ECO:0000313" key="3">
    <source>
        <dbReference type="EMBL" id="PHV66622.1"/>
    </source>
</evidence>
<accession>A0A2G3PNG7</accession>
<comment type="caution">
    <text evidence="3">The sequence shown here is derived from an EMBL/GenBank/DDBJ whole genome shotgun (WGS) entry which is preliminary data.</text>
</comment>
<dbReference type="SUPFAM" id="SSF52200">
    <property type="entry name" value="Toll/Interleukin receptor TIR domain"/>
    <property type="match status" value="1"/>
</dbReference>
<dbReference type="EMBL" id="PEBD01000008">
    <property type="protein sequence ID" value="PHV66622.1"/>
    <property type="molecule type" value="Genomic_DNA"/>
</dbReference>
<proteinExistence type="predicted"/>
<gene>
    <name evidence="3" type="ORF">CSW57_09970</name>
</gene>
<dbReference type="InterPro" id="IPR035897">
    <property type="entry name" value="Toll_tir_struct_dom_sf"/>
</dbReference>
<dbReference type="Pfam" id="PF13676">
    <property type="entry name" value="TIR_2"/>
    <property type="match status" value="1"/>
</dbReference>
<dbReference type="GO" id="GO:0007165">
    <property type="term" value="P:signal transduction"/>
    <property type="evidence" value="ECO:0007669"/>
    <property type="project" value="InterPro"/>
</dbReference>
<organism evidence="3 4">
    <name type="scientific">Williamsia marianensis</name>
    <dbReference type="NCBI Taxonomy" id="85044"/>
    <lineage>
        <taxon>Bacteria</taxon>
        <taxon>Bacillati</taxon>
        <taxon>Actinomycetota</taxon>
        <taxon>Actinomycetes</taxon>
        <taxon>Mycobacteriales</taxon>
        <taxon>Nocardiaceae</taxon>
        <taxon>Williamsia</taxon>
    </lineage>
</organism>
<dbReference type="RefSeq" id="WP_099382658.1">
    <property type="nucleotide sequence ID" value="NZ_PEBD01000008.1"/>
</dbReference>
<sequence length="278" mass="30708">MSAESDLKRYRADAERLRKDISAASSTVADKRKKALAAGQAADKSKSPATQKSKRADAERLTKAANDAEKKRADLEKKLAATEVKVNAALGKVEKERAVRERSRERKLQELARTTDRAATQFATPLPSRVGATTPLIRNQRPEHDVFLSHASEDKDEIARPLKDALEALDLNVWFDEIRIKVGHSIRQSIEEGISNSRFGVVIVSPDFFAKQWTNAELDALFGKKMGTGENLVLPVWHHVSKDEVMRHSPLLAGILALNTAIMTVDEIAAALAEAVRE</sequence>
<feature type="domain" description="TIR" evidence="2">
    <location>
        <begin position="142"/>
        <end position="276"/>
    </location>
</feature>
<dbReference type="SMART" id="SM00255">
    <property type="entry name" value="TIR"/>
    <property type="match status" value="1"/>
</dbReference>
<feature type="compositionally biased region" description="Basic and acidic residues" evidence="1">
    <location>
        <begin position="54"/>
        <end position="70"/>
    </location>
</feature>
<evidence type="ECO:0000313" key="4">
    <source>
        <dbReference type="Proteomes" id="UP000225108"/>
    </source>
</evidence>
<dbReference type="Proteomes" id="UP000225108">
    <property type="component" value="Unassembled WGS sequence"/>
</dbReference>